<dbReference type="PANTHER" id="PTHR48060">
    <property type="entry name" value="DNA DAMAGE-REPAIR/TOLERATION PROTEIN DRT100"/>
    <property type="match status" value="1"/>
</dbReference>
<evidence type="ECO:0000313" key="4">
    <source>
        <dbReference type="EMBL" id="GIQ88687.1"/>
    </source>
</evidence>
<keyword evidence="1 2" id="KW-0732">Signal</keyword>
<dbReference type="OrthoDB" id="676979at2759"/>
<dbReference type="InterPro" id="IPR053211">
    <property type="entry name" value="DNA_repair-toleration"/>
</dbReference>
<accession>A0A9K3D5W3</accession>
<gene>
    <name evidence="4" type="ORF">KIPB_010995</name>
</gene>
<protein>
    <recommendedName>
        <fullName evidence="3">Leucine-rich repeat-containing N-terminal plant-type domain-containing protein</fullName>
    </recommendedName>
</protein>
<reference evidence="4 5" key="1">
    <citation type="journal article" date="2018" name="PLoS ONE">
        <title>The draft genome of Kipferlia bialata reveals reductive genome evolution in fornicate parasites.</title>
        <authorList>
            <person name="Tanifuji G."/>
            <person name="Takabayashi S."/>
            <person name="Kume K."/>
            <person name="Takagi M."/>
            <person name="Nakayama T."/>
            <person name="Kamikawa R."/>
            <person name="Inagaki Y."/>
            <person name="Hashimoto T."/>
        </authorList>
    </citation>
    <scope>NUCLEOTIDE SEQUENCE [LARGE SCALE GENOMIC DNA]</scope>
    <source>
        <strain evidence="4">NY0173</strain>
    </source>
</reference>
<evidence type="ECO:0000313" key="5">
    <source>
        <dbReference type="Proteomes" id="UP000265618"/>
    </source>
</evidence>
<dbReference type="EMBL" id="BDIP01004297">
    <property type="protein sequence ID" value="GIQ88687.1"/>
    <property type="molecule type" value="Genomic_DNA"/>
</dbReference>
<dbReference type="SUPFAM" id="SSF52058">
    <property type="entry name" value="L domain-like"/>
    <property type="match status" value="1"/>
</dbReference>
<evidence type="ECO:0000259" key="3">
    <source>
        <dbReference type="Pfam" id="PF08263"/>
    </source>
</evidence>
<dbReference type="PANTHER" id="PTHR48060:SF21">
    <property type="entry name" value="L DOMAIN-LIKE PROTEIN"/>
    <property type="match status" value="1"/>
</dbReference>
<name>A0A9K3D5W3_9EUKA</name>
<dbReference type="Proteomes" id="UP000265618">
    <property type="component" value="Unassembled WGS sequence"/>
</dbReference>
<feature type="signal peptide" evidence="2">
    <location>
        <begin position="1"/>
        <end position="16"/>
    </location>
</feature>
<dbReference type="AlphaFoldDB" id="A0A9K3D5W3"/>
<proteinExistence type="predicted"/>
<organism evidence="4 5">
    <name type="scientific">Kipferlia bialata</name>
    <dbReference type="NCBI Taxonomy" id="797122"/>
    <lineage>
        <taxon>Eukaryota</taxon>
        <taxon>Metamonada</taxon>
        <taxon>Carpediemonas-like organisms</taxon>
        <taxon>Kipferlia</taxon>
    </lineage>
</organism>
<evidence type="ECO:0000256" key="2">
    <source>
        <dbReference type="SAM" id="SignalP"/>
    </source>
</evidence>
<dbReference type="Gene3D" id="3.80.10.10">
    <property type="entry name" value="Ribonuclease Inhibitor"/>
    <property type="match status" value="1"/>
</dbReference>
<keyword evidence="5" id="KW-1185">Reference proteome</keyword>
<feature type="chain" id="PRO_5039917515" description="Leucine-rich repeat-containing N-terminal plant-type domain-containing protein" evidence="2">
    <location>
        <begin position="17"/>
        <end position="90"/>
    </location>
</feature>
<comment type="caution">
    <text evidence="4">The sequence shown here is derived from an EMBL/GenBank/DDBJ whole genome shotgun (WGS) entry which is preliminary data.</text>
</comment>
<dbReference type="InterPro" id="IPR013210">
    <property type="entry name" value="LRR_N_plant-typ"/>
</dbReference>
<feature type="domain" description="Leucine-rich repeat-containing N-terminal plant-type" evidence="3">
    <location>
        <begin position="20"/>
        <end position="60"/>
    </location>
</feature>
<sequence>MGLVLVFLAVVALVLAQCVSEREALTAVYTSTNGSSWLPNNWDVQNPASDPCTWDGVRCNTQGYVVILDLTGFNLTGDLPEEIGCLSFLQ</sequence>
<feature type="non-terminal residue" evidence="4">
    <location>
        <position position="1"/>
    </location>
</feature>
<evidence type="ECO:0000256" key="1">
    <source>
        <dbReference type="ARBA" id="ARBA00022729"/>
    </source>
</evidence>
<dbReference type="Pfam" id="PF08263">
    <property type="entry name" value="LRRNT_2"/>
    <property type="match status" value="1"/>
</dbReference>
<dbReference type="InterPro" id="IPR032675">
    <property type="entry name" value="LRR_dom_sf"/>
</dbReference>